<feature type="domain" description="SH3b" evidence="2">
    <location>
        <begin position="23"/>
        <end position="87"/>
    </location>
</feature>
<dbReference type="AlphaFoldDB" id="A0A387FN27"/>
<dbReference type="Pfam" id="PF08239">
    <property type="entry name" value="SH3_3"/>
    <property type="match status" value="1"/>
</dbReference>
<dbReference type="OrthoDB" id="102964at2"/>
<sequence>MPSKRNLLLTGLLLLGSAGLAQAQMSATTVTDLDVRTGPGPQYPTVGTATRGSEASLDGCIQGSNWCRIDVNGMRGWVDAQTLSVEQNGNPVVVEEHYSELGVPTVTYAQTDPTTTGSVSPSPDDELIGPVGQVEVVAPPNEVHTYITQNPVNTVRLRGDVVVGATLPQSVVVHRIPDYDYSYVEVNRQPVLVDPNTRRIVYVYR</sequence>
<dbReference type="SMART" id="SM00287">
    <property type="entry name" value="SH3b"/>
    <property type="match status" value="1"/>
</dbReference>
<dbReference type="KEGG" id="rjg:CCGE525_13770"/>
<name>A0A387FN27_9HYPH</name>
<accession>A0A387FN27</accession>
<feature type="signal peptide" evidence="1">
    <location>
        <begin position="1"/>
        <end position="23"/>
    </location>
</feature>
<dbReference type="RefSeq" id="WP_120704758.1">
    <property type="nucleotide sequence ID" value="NZ_CP032694.1"/>
</dbReference>
<proteinExistence type="predicted"/>
<evidence type="ECO:0000259" key="2">
    <source>
        <dbReference type="PROSITE" id="PS51781"/>
    </source>
</evidence>
<dbReference type="Proteomes" id="UP000282195">
    <property type="component" value="Chromosome"/>
</dbReference>
<dbReference type="InterPro" id="IPR009642">
    <property type="entry name" value="DUF1236"/>
</dbReference>
<dbReference type="Gene3D" id="2.30.30.40">
    <property type="entry name" value="SH3 Domains"/>
    <property type="match status" value="1"/>
</dbReference>
<dbReference type="PROSITE" id="PS51781">
    <property type="entry name" value="SH3B"/>
    <property type="match status" value="1"/>
</dbReference>
<reference evidence="3 4" key="1">
    <citation type="submission" date="2018-10" db="EMBL/GenBank/DDBJ databases">
        <title>Rhizobium etli, R. leguminosarum and a new Rhizobium genospecies from Phaseolus dumosus.</title>
        <authorList>
            <person name="Ramirez-Puebla S.T."/>
            <person name="Rogel-Hernandez M.A."/>
            <person name="Guerrero G."/>
            <person name="Ormeno-Orrillo E."/>
            <person name="Martinez-Romero J.C."/>
            <person name="Negrete-Yankelevich S."/>
            <person name="Martinez-Romero E."/>
        </authorList>
    </citation>
    <scope>NUCLEOTIDE SEQUENCE [LARGE SCALE GENOMIC DNA]</scope>
    <source>
        <strain evidence="3 4">CCGE525</strain>
    </source>
</reference>
<dbReference type="Pfam" id="PF06823">
    <property type="entry name" value="DUF1236"/>
    <property type="match status" value="1"/>
</dbReference>
<evidence type="ECO:0000256" key="1">
    <source>
        <dbReference type="SAM" id="SignalP"/>
    </source>
</evidence>
<keyword evidence="1" id="KW-0732">Signal</keyword>
<feature type="chain" id="PRO_5017234058" evidence="1">
    <location>
        <begin position="24"/>
        <end position="205"/>
    </location>
</feature>
<dbReference type="EMBL" id="CP032694">
    <property type="protein sequence ID" value="AYG59753.1"/>
    <property type="molecule type" value="Genomic_DNA"/>
</dbReference>
<evidence type="ECO:0000313" key="4">
    <source>
        <dbReference type="Proteomes" id="UP000282195"/>
    </source>
</evidence>
<keyword evidence="4" id="KW-1185">Reference proteome</keyword>
<dbReference type="InterPro" id="IPR003646">
    <property type="entry name" value="SH3-like_bac-type"/>
</dbReference>
<protein>
    <submittedName>
        <fullName evidence="3">DUF1236 domain-containing protein</fullName>
    </submittedName>
</protein>
<organism evidence="3 4">
    <name type="scientific">Rhizobium jaguaris</name>
    <dbReference type="NCBI Taxonomy" id="1312183"/>
    <lineage>
        <taxon>Bacteria</taxon>
        <taxon>Pseudomonadati</taxon>
        <taxon>Pseudomonadota</taxon>
        <taxon>Alphaproteobacteria</taxon>
        <taxon>Hyphomicrobiales</taxon>
        <taxon>Rhizobiaceae</taxon>
        <taxon>Rhizobium/Agrobacterium group</taxon>
        <taxon>Rhizobium</taxon>
    </lineage>
</organism>
<gene>
    <name evidence="3" type="ORF">CCGE525_13770</name>
</gene>
<evidence type="ECO:0000313" key="3">
    <source>
        <dbReference type="EMBL" id="AYG59753.1"/>
    </source>
</evidence>